<evidence type="ECO:0000313" key="1">
    <source>
        <dbReference type="EMBL" id="KAJ8415198.1"/>
    </source>
</evidence>
<keyword evidence="2" id="KW-1185">Reference proteome</keyword>
<dbReference type="EMBL" id="JAINUG010000010">
    <property type="protein sequence ID" value="KAJ8415198.1"/>
    <property type="molecule type" value="Genomic_DNA"/>
</dbReference>
<protein>
    <submittedName>
        <fullName evidence="1">Uncharacterized protein</fullName>
    </submittedName>
</protein>
<accession>A0AAD7X010</accession>
<comment type="caution">
    <text evidence="1">The sequence shown here is derived from an EMBL/GenBank/DDBJ whole genome shotgun (WGS) entry which is preliminary data.</text>
</comment>
<reference evidence="1" key="1">
    <citation type="journal article" date="2023" name="Science">
        <title>Genome structures resolve the early diversification of teleost fishes.</title>
        <authorList>
            <person name="Parey E."/>
            <person name="Louis A."/>
            <person name="Montfort J."/>
            <person name="Bouchez O."/>
            <person name="Roques C."/>
            <person name="Iampietro C."/>
            <person name="Lluch J."/>
            <person name="Castinel A."/>
            <person name="Donnadieu C."/>
            <person name="Desvignes T."/>
            <person name="Floi Bucao C."/>
            <person name="Jouanno E."/>
            <person name="Wen M."/>
            <person name="Mejri S."/>
            <person name="Dirks R."/>
            <person name="Jansen H."/>
            <person name="Henkel C."/>
            <person name="Chen W.J."/>
            <person name="Zahm M."/>
            <person name="Cabau C."/>
            <person name="Klopp C."/>
            <person name="Thompson A.W."/>
            <person name="Robinson-Rechavi M."/>
            <person name="Braasch I."/>
            <person name="Lecointre G."/>
            <person name="Bobe J."/>
            <person name="Postlethwait J.H."/>
            <person name="Berthelot C."/>
            <person name="Roest Crollius H."/>
            <person name="Guiguen Y."/>
        </authorList>
    </citation>
    <scope>NUCLEOTIDE SEQUENCE</scope>
    <source>
        <strain evidence="1">NC1722</strain>
    </source>
</reference>
<gene>
    <name evidence="1" type="ORF">AAFF_G00008960</name>
</gene>
<evidence type="ECO:0000313" key="2">
    <source>
        <dbReference type="Proteomes" id="UP001221898"/>
    </source>
</evidence>
<dbReference type="Proteomes" id="UP001221898">
    <property type="component" value="Unassembled WGS sequence"/>
</dbReference>
<proteinExistence type="predicted"/>
<sequence length="79" mass="8754">MADGRNYTEGGVGSVVLVAEEEGALGADDEGVWQSVRTRCPESTVTHTTARLPHVSPAWLLWPPLSPRKNIKKRERQEE</sequence>
<organism evidence="1 2">
    <name type="scientific">Aldrovandia affinis</name>
    <dbReference type="NCBI Taxonomy" id="143900"/>
    <lineage>
        <taxon>Eukaryota</taxon>
        <taxon>Metazoa</taxon>
        <taxon>Chordata</taxon>
        <taxon>Craniata</taxon>
        <taxon>Vertebrata</taxon>
        <taxon>Euteleostomi</taxon>
        <taxon>Actinopterygii</taxon>
        <taxon>Neopterygii</taxon>
        <taxon>Teleostei</taxon>
        <taxon>Notacanthiformes</taxon>
        <taxon>Halosauridae</taxon>
        <taxon>Aldrovandia</taxon>
    </lineage>
</organism>
<dbReference type="AlphaFoldDB" id="A0AAD7X010"/>
<name>A0AAD7X010_9TELE</name>